<evidence type="ECO:0000313" key="2">
    <source>
        <dbReference type="Proteomes" id="UP000663845"/>
    </source>
</evidence>
<proteinExistence type="predicted"/>
<reference evidence="1" key="1">
    <citation type="submission" date="2021-02" db="EMBL/GenBank/DDBJ databases">
        <authorList>
            <person name="Nowell W R."/>
        </authorList>
    </citation>
    <scope>NUCLEOTIDE SEQUENCE</scope>
</reference>
<protein>
    <submittedName>
        <fullName evidence="1">Uncharacterized protein</fullName>
    </submittedName>
</protein>
<name>A0A815V101_9BILA</name>
<evidence type="ECO:0000313" key="1">
    <source>
        <dbReference type="EMBL" id="CAF1526526.1"/>
    </source>
</evidence>
<accession>A0A815V101</accession>
<dbReference type="Proteomes" id="UP000663845">
    <property type="component" value="Unassembled WGS sequence"/>
</dbReference>
<dbReference type="EMBL" id="CAJNOG010003154">
    <property type="protein sequence ID" value="CAF1526526.1"/>
    <property type="molecule type" value="Genomic_DNA"/>
</dbReference>
<gene>
    <name evidence="1" type="ORF">JYZ213_LOCUS44878</name>
</gene>
<dbReference type="AlphaFoldDB" id="A0A815V101"/>
<organism evidence="1 2">
    <name type="scientific">Adineta steineri</name>
    <dbReference type="NCBI Taxonomy" id="433720"/>
    <lineage>
        <taxon>Eukaryota</taxon>
        <taxon>Metazoa</taxon>
        <taxon>Spiralia</taxon>
        <taxon>Gnathifera</taxon>
        <taxon>Rotifera</taxon>
        <taxon>Eurotatoria</taxon>
        <taxon>Bdelloidea</taxon>
        <taxon>Adinetida</taxon>
        <taxon>Adinetidae</taxon>
        <taxon>Adineta</taxon>
    </lineage>
</organism>
<comment type="caution">
    <text evidence="1">The sequence shown here is derived from an EMBL/GenBank/DDBJ whole genome shotgun (WGS) entry which is preliminary data.</text>
</comment>
<sequence>MNSRTFYPVSSGYDPCIWFSTDILIKTVCSLTDDIFNQMNHDYLTDYTKLEYLLISYFHKIEIGYNLQDLIEKNRCQTTTSSHTFPNNKYLLHIIDLNQAPKFFSDQAFKQFKLEEHNQLNNDIEAFKDLFLLDIQKHDIKLVKRPYVPLCINDLIIHQQKRVLSPSPWISTHYHRQQGTQKSPHNEYNVQKDSYQFDKNIDFTKSDNLPPEVQAIVLNMMNKYRTIEDQFEGLSEKDVAQLIENAIEAVEKFDHENNIGDRKLQNKKTINDRLAEFFKYSGQHGIRLLDDVLKMAKLRSNDPKKYIPIAVNILKDRLKQNSTIHQRKQGVHFAHTLKTLLIATNDEPELITTILKKKKESQKSSKEYFITEIDSLQKTSEEFNREPADSLIDSVNNANIPLLPVRISATGKYQQSLPSIDEAVEFQIPSNVTAEINVESDRENLLSLPSISNIGLTIAQLAVLISLQNQVPLKLTMTQIEQ</sequence>